<feature type="compositionally biased region" description="Polar residues" evidence="1">
    <location>
        <begin position="607"/>
        <end position="620"/>
    </location>
</feature>
<protein>
    <submittedName>
        <fullName evidence="5">Uncharacterized protein</fullName>
    </submittedName>
</protein>
<feature type="domain" description="CPAF-like PDZ" evidence="4">
    <location>
        <begin position="150"/>
        <end position="271"/>
    </location>
</feature>
<gene>
    <name evidence="5" type="ORF">PAC_04967</name>
</gene>
<feature type="chain" id="PRO_5012769738" evidence="2">
    <location>
        <begin position="21"/>
        <end position="766"/>
    </location>
</feature>
<accession>A0A1L7WQQ5</accession>
<dbReference type="InterPro" id="IPR056186">
    <property type="entry name" value="PDZ_CPAF-rel"/>
</dbReference>
<feature type="region of interest" description="Disordered" evidence="1">
    <location>
        <begin position="602"/>
        <end position="632"/>
    </location>
</feature>
<feature type="signal peptide" evidence="2">
    <location>
        <begin position="1"/>
        <end position="20"/>
    </location>
</feature>
<reference evidence="5 6" key="1">
    <citation type="submission" date="2016-03" db="EMBL/GenBank/DDBJ databases">
        <authorList>
            <person name="Ploux O."/>
        </authorList>
    </citation>
    <scope>NUCLEOTIDE SEQUENCE [LARGE SCALE GENOMIC DNA]</scope>
    <source>
        <strain evidence="5 6">UAMH 11012</strain>
    </source>
</reference>
<dbReference type="PANTHER" id="PTHR37049:SF4">
    <property type="entry name" value="RHODANESE DOMAIN-CONTAINING PROTEIN"/>
    <property type="match status" value="1"/>
</dbReference>
<dbReference type="InterPro" id="IPR005151">
    <property type="entry name" value="Tail-specific_protease"/>
</dbReference>
<evidence type="ECO:0000256" key="2">
    <source>
        <dbReference type="SAM" id="SignalP"/>
    </source>
</evidence>
<dbReference type="EMBL" id="FJOG01000006">
    <property type="protein sequence ID" value="CZR55081.1"/>
    <property type="molecule type" value="Genomic_DNA"/>
</dbReference>
<evidence type="ECO:0000256" key="1">
    <source>
        <dbReference type="SAM" id="MobiDB-lite"/>
    </source>
</evidence>
<proteinExistence type="predicted"/>
<evidence type="ECO:0000259" key="3">
    <source>
        <dbReference type="Pfam" id="PF03572"/>
    </source>
</evidence>
<dbReference type="STRING" id="576137.A0A1L7WQQ5"/>
<dbReference type="SUPFAM" id="SSF52096">
    <property type="entry name" value="ClpP/crotonase"/>
    <property type="match status" value="1"/>
</dbReference>
<organism evidence="5 6">
    <name type="scientific">Phialocephala subalpina</name>
    <dbReference type="NCBI Taxonomy" id="576137"/>
    <lineage>
        <taxon>Eukaryota</taxon>
        <taxon>Fungi</taxon>
        <taxon>Dikarya</taxon>
        <taxon>Ascomycota</taxon>
        <taxon>Pezizomycotina</taxon>
        <taxon>Leotiomycetes</taxon>
        <taxon>Helotiales</taxon>
        <taxon>Mollisiaceae</taxon>
        <taxon>Phialocephala</taxon>
        <taxon>Phialocephala fortinii species complex</taxon>
    </lineage>
</organism>
<feature type="domain" description="Tail specific protease" evidence="3">
    <location>
        <begin position="352"/>
        <end position="547"/>
    </location>
</feature>
<dbReference type="GO" id="GO:0008236">
    <property type="term" value="F:serine-type peptidase activity"/>
    <property type="evidence" value="ECO:0007669"/>
    <property type="project" value="InterPro"/>
</dbReference>
<dbReference type="AlphaFoldDB" id="A0A1L7WQQ5"/>
<evidence type="ECO:0000259" key="4">
    <source>
        <dbReference type="Pfam" id="PF23658"/>
    </source>
</evidence>
<dbReference type="GO" id="GO:0006508">
    <property type="term" value="P:proteolysis"/>
    <property type="evidence" value="ECO:0007669"/>
    <property type="project" value="InterPro"/>
</dbReference>
<dbReference type="Proteomes" id="UP000184330">
    <property type="component" value="Unassembled WGS sequence"/>
</dbReference>
<dbReference type="PANTHER" id="PTHR37049">
    <property type="entry name" value="PEPTIDASE S41 FAMILY PROTEIN"/>
    <property type="match status" value="1"/>
</dbReference>
<keyword evidence="2" id="KW-0732">Signal</keyword>
<dbReference type="Pfam" id="PF03572">
    <property type="entry name" value="Peptidase_S41"/>
    <property type="match status" value="1"/>
</dbReference>
<keyword evidence="6" id="KW-1185">Reference proteome</keyword>
<dbReference type="Gene3D" id="3.90.226.10">
    <property type="entry name" value="2-enoyl-CoA Hydratase, Chain A, domain 1"/>
    <property type="match status" value="1"/>
</dbReference>
<dbReference type="InterPro" id="IPR029045">
    <property type="entry name" value="ClpP/crotonase-like_dom_sf"/>
</dbReference>
<evidence type="ECO:0000313" key="5">
    <source>
        <dbReference type="EMBL" id="CZR55081.1"/>
    </source>
</evidence>
<dbReference type="Pfam" id="PF23658">
    <property type="entry name" value="PDZ_CPAF_rel"/>
    <property type="match status" value="1"/>
</dbReference>
<name>A0A1L7WQQ5_9HELO</name>
<sequence length="766" mass="82433">MSAKMRIPALILGAAALANAAGTPCASISAASASWANSAATSTLYVKPSIAMACLESVPLDANLSSAFIDYITPHMQFQSTISYLKDPPKGWTLAGADIFGGLTQIQNNLKSGVYTNQWSFEKDLWTLINVLPHDFHFNLPLPLLEVFFFKTRTPLVSISSNSSVPGVYFFSDIDQYLNENTDWTPSPITKIEGQDAVTFLEKMSVTTDQFQDPDALYNRLFYNPAAALREQFGQYYTGGWMFGFDNDTITYNFENGSTQEFFTYAAISPEIDFTDITDGASLFQVAEVLPNAPTNQKRDLEDREQLTKWTRRMVNKRQSSTSLEMPGYPTPWIVHPEDPYTAGFFLDSGVAVLSMTAFVGLNETSTTAQANQQAVIQKFLAQCKTVGATQLIVDLSANGGGDVFSGYDAFKQLFPAIVPYGGSRMRTSPWIDYMGDVYSLAGIYNESLSPPWEIQGTSTVNLTHFSTFKDLAGPDRIYGDNFMATTRANLSDLLMTSGFSVYGYGDLPSIPTAAFTAENIVMLLDGGCGSTCAIFAEFMKSQGGVRSVAVGGRAQTGPMQGVGGSKGAQELPYEQLEFYRDGIPVVTSILKNPPTLPTNAAVPPSLSDSTPLGSKTRLNSGGRVNFRNNIRDGDTSQTPLQFVYEAANCRVFYEAEDIFDMSNLWNRVANVTWGGTKCVDGSSGGSGGNLMGNDALSTIAYDAKVNSKVVVPASPGLVTMGSGPGTGSGSNVATFNSVVKKSGAVRNLVGGSVGLLAVVVGFLLF</sequence>
<dbReference type="InterPro" id="IPR052766">
    <property type="entry name" value="S41A_metabolite_peptidase"/>
</dbReference>
<dbReference type="OrthoDB" id="3534988at2759"/>
<evidence type="ECO:0000313" key="6">
    <source>
        <dbReference type="Proteomes" id="UP000184330"/>
    </source>
</evidence>